<evidence type="ECO:0000313" key="2">
    <source>
        <dbReference type="EMBL" id="KAK8852227.1"/>
    </source>
</evidence>
<feature type="compositionally biased region" description="Pro residues" evidence="1">
    <location>
        <begin position="70"/>
        <end position="100"/>
    </location>
</feature>
<protein>
    <submittedName>
        <fullName evidence="2">Uncharacterized protein</fullName>
    </submittedName>
</protein>
<gene>
    <name evidence="2" type="ORF">PGQ11_014706</name>
</gene>
<evidence type="ECO:0000313" key="3">
    <source>
        <dbReference type="Proteomes" id="UP001390339"/>
    </source>
</evidence>
<proteinExistence type="predicted"/>
<name>A0ABR2HT68_9PEZI</name>
<dbReference type="Proteomes" id="UP001390339">
    <property type="component" value="Unassembled WGS sequence"/>
</dbReference>
<sequence length="208" mass="22409">MFLLASFQKPSQDCQTSYHTIAPRTKQDTSKACEYSEFSTENTVKPTTNVKIAIRDRYVPGGKLPYIQFPHPPRPPTPGPQPRPGPLGPPRPPEPTPPPSPRRRDNRNPIPAGLAAVIASNICKSLAAIFSPDSSETGGQKEQDSISDRYFQFLYLAAIHLLASAAGSGLQPSRIRSSSLVPHAPLDIVGTAPTPLVTPIAEPSVRVC</sequence>
<evidence type="ECO:0000256" key="1">
    <source>
        <dbReference type="SAM" id="MobiDB-lite"/>
    </source>
</evidence>
<dbReference type="EMBL" id="JAPCWZ010000009">
    <property type="protein sequence ID" value="KAK8852227.1"/>
    <property type="molecule type" value="Genomic_DNA"/>
</dbReference>
<accession>A0ABR2HT68</accession>
<feature type="region of interest" description="Disordered" evidence="1">
    <location>
        <begin position="63"/>
        <end position="109"/>
    </location>
</feature>
<organism evidence="2 3">
    <name type="scientific">Apiospora arundinis</name>
    <dbReference type="NCBI Taxonomy" id="335852"/>
    <lineage>
        <taxon>Eukaryota</taxon>
        <taxon>Fungi</taxon>
        <taxon>Dikarya</taxon>
        <taxon>Ascomycota</taxon>
        <taxon>Pezizomycotina</taxon>
        <taxon>Sordariomycetes</taxon>
        <taxon>Xylariomycetidae</taxon>
        <taxon>Amphisphaeriales</taxon>
        <taxon>Apiosporaceae</taxon>
        <taxon>Apiospora</taxon>
    </lineage>
</organism>
<keyword evidence="3" id="KW-1185">Reference proteome</keyword>
<comment type="caution">
    <text evidence="2">The sequence shown here is derived from an EMBL/GenBank/DDBJ whole genome shotgun (WGS) entry which is preliminary data.</text>
</comment>
<reference evidence="2 3" key="1">
    <citation type="journal article" date="2024" name="IMA Fungus">
        <title>Apiospora arundinis, a panoply of carbohydrate-active enzymes and secondary metabolites.</title>
        <authorList>
            <person name="Sorensen T."/>
            <person name="Petersen C."/>
            <person name="Muurmann A.T."/>
            <person name="Christiansen J.V."/>
            <person name="Brundto M.L."/>
            <person name="Overgaard C.K."/>
            <person name="Boysen A.T."/>
            <person name="Wollenberg R.D."/>
            <person name="Larsen T.O."/>
            <person name="Sorensen J.L."/>
            <person name="Nielsen K.L."/>
            <person name="Sondergaard T.E."/>
        </authorList>
    </citation>
    <scope>NUCLEOTIDE SEQUENCE [LARGE SCALE GENOMIC DNA]</scope>
    <source>
        <strain evidence="2 3">AAU 773</strain>
    </source>
</reference>